<dbReference type="HOGENOM" id="CLU_042688_2_2_1"/>
<accession>F4RBB8</accession>
<dbReference type="OrthoDB" id="2503768at2759"/>
<protein>
    <submittedName>
        <fullName evidence="2">Uncharacterized protein</fullName>
    </submittedName>
</protein>
<dbReference type="KEGG" id="mlr:MELLADRAFT_60479"/>
<gene>
    <name evidence="2" type="ORF">MELLADRAFT_60479</name>
</gene>
<reference evidence="3" key="1">
    <citation type="journal article" date="2011" name="Proc. Natl. Acad. Sci. U.S.A.">
        <title>Obligate biotrophy features unraveled by the genomic analysis of rust fungi.</title>
        <authorList>
            <person name="Duplessis S."/>
            <person name="Cuomo C.A."/>
            <person name="Lin Y.-C."/>
            <person name="Aerts A."/>
            <person name="Tisserant E."/>
            <person name="Veneault-Fourrey C."/>
            <person name="Joly D.L."/>
            <person name="Hacquard S."/>
            <person name="Amselem J."/>
            <person name="Cantarel B.L."/>
            <person name="Chiu R."/>
            <person name="Coutinho P.M."/>
            <person name="Feau N."/>
            <person name="Field M."/>
            <person name="Frey P."/>
            <person name="Gelhaye E."/>
            <person name="Goldberg J."/>
            <person name="Grabherr M.G."/>
            <person name="Kodira C.D."/>
            <person name="Kohler A."/>
            <person name="Kuees U."/>
            <person name="Lindquist E.A."/>
            <person name="Lucas S.M."/>
            <person name="Mago R."/>
            <person name="Mauceli E."/>
            <person name="Morin E."/>
            <person name="Murat C."/>
            <person name="Pangilinan J.L."/>
            <person name="Park R."/>
            <person name="Pearson M."/>
            <person name="Quesneville H."/>
            <person name="Rouhier N."/>
            <person name="Sakthikumar S."/>
            <person name="Salamov A.A."/>
            <person name="Schmutz J."/>
            <person name="Selles B."/>
            <person name="Shapiro H."/>
            <person name="Tanguay P."/>
            <person name="Tuskan G.A."/>
            <person name="Henrissat B."/>
            <person name="Van de Peer Y."/>
            <person name="Rouze P."/>
            <person name="Ellis J.G."/>
            <person name="Dodds P.N."/>
            <person name="Schein J.E."/>
            <person name="Zhong S."/>
            <person name="Hamelin R.C."/>
            <person name="Grigoriev I.V."/>
            <person name="Szabo L.J."/>
            <person name="Martin F."/>
        </authorList>
    </citation>
    <scope>NUCLEOTIDE SEQUENCE [LARGE SCALE GENOMIC DNA]</scope>
    <source>
        <strain evidence="3">98AG31 / pathotype 3-4-7</strain>
    </source>
</reference>
<dbReference type="AlphaFoldDB" id="F4RBB8"/>
<evidence type="ECO:0000313" key="3">
    <source>
        <dbReference type="Proteomes" id="UP000001072"/>
    </source>
</evidence>
<dbReference type="InterPro" id="IPR044053">
    <property type="entry name" value="AsaB-like"/>
</dbReference>
<proteinExistence type="inferred from homology"/>
<sequence>MTRSFSKRELTSPGTVLGEVYHYVGNEAKQTFEIDDSNPQQVPLHDLRALGEVPDLKTDGFTYVSERHVTGIEKMRELSDEHRDALEEDSVELVKELTRAKTAFSYAAFFRDHTSDDSIRPVPVIHSDLSPEGAKVVKEALQEVFMESKDPTDIEIAEKLGGKGVMILNVWRPIHTVQDNPLGFCKWDSLLEDDAMKWKIGPTDTENGLQAWRYRKGQRWVYLREQEPHEVWVFMQHDARAHDGHGINIPHASFTLQGDQNQVQPSTRMSFETAIIALVEPPPPEGILSRFTGHIQSYWNQFKWNDFN</sequence>
<name>F4RBB8_MELLP</name>
<dbReference type="PANTHER" id="PTHR34598:SF3">
    <property type="entry name" value="OXIDOREDUCTASE AN1597"/>
    <property type="match status" value="1"/>
</dbReference>
<dbReference type="VEuPathDB" id="FungiDB:MELLADRAFT_60479"/>
<dbReference type="GO" id="GO:0016491">
    <property type="term" value="F:oxidoreductase activity"/>
    <property type="evidence" value="ECO:0007669"/>
    <property type="project" value="InterPro"/>
</dbReference>
<dbReference type="eggNOG" id="ENOG502S9MZ">
    <property type="taxonomic scope" value="Eukaryota"/>
</dbReference>
<dbReference type="RefSeq" id="XP_007406358.1">
    <property type="nucleotide sequence ID" value="XM_007406296.1"/>
</dbReference>
<keyword evidence="3" id="KW-1185">Reference proteome</keyword>
<dbReference type="PANTHER" id="PTHR34598">
    <property type="entry name" value="BLL6449 PROTEIN"/>
    <property type="match status" value="1"/>
</dbReference>
<dbReference type="InParanoid" id="F4RBB8"/>
<evidence type="ECO:0000256" key="1">
    <source>
        <dbReference type="ARBA" id="ARBA00023604"/>
    </source>
</evidence>
<organism evidence="3">
    <name type="scientific">Melampsora larici-populina (strain 98AG31 / pathotype 3-4-7)</name>
    <name type="common">Poplar leaf rust fungus</name>
    <dbReference type="NCBI Taxonomy" id="747676"/>
    <lineage>
        <taxon>Eukaryota</taxon>
        <taxon>Fungi</taxon>
        <taxon>Dikarya</taxon>
        <taxon>Basidiomycota</taxon>
        <taxon>Pucciniomycotina</taxon>
        <taxon>Pucciniomycetes</taxon>
        <taxon>Pucciniales</taxon>
        <taxon>Melampsoraceae</taxon>
        <taxon>Melampsora</taxon>
    </lineage>
</organism>
<dbReference type="Proteomes" id="UP000001072">
    <property type="component" value="Unassembled WGS sequence"/>
</dbReference>
<dbReference type="GeneID" id="18929552"/>
<comment type="similarity">
    <text evidence="1">Belongs to the asaB hydroxylase/desaturase family.</text>
</comment>
<dbReference type="NCBIfam" id="NF041278">
    <property type="entry name" value="CmcJ_NvfI_EfuI"/>
    <property type="match status" value="1"/>
</dbReference>
<dbReference type="EMBL" id="GL883095">
    <property type="protein sequence ID" value="EGG10057.1"/>
    <property type="molecule type" value="Genomic_DNA"/>
</dbReference>
<evidence type="ECO:0000313" key="2">
    <source>
        <dbReference type="EMBL" id="EGG10057.1"/>
    </source>
</evidence>